<gene>
    <name evidence="1" type="ORF">SADUNF_Sadunf07G0086400</name>
</gene>
<protein>
    <submittedName>
        <fullName evidence="1">Uncharacterized protein</fullName>
    </submittedName>
</protein>
<name>A0A835K066_9ROSI</name>
<evidence type="ECO:0000313" key="2">
    <source>
        <dbReference type="Proteomes" id="UP000657918"/>
    </source>
</evidence>
<keyword evidence="2" id="KW-1185">Reference proteome</keyword>
<dbReference type="EMBL" id="JADGMS010000007">
    <property type="protein sequence ID" value="KAF9678918.1"/>
    <property type="molecule type" value="Genomic_DNA"/>
</dbReference>
<dbReference type="Proteomes" id="UP000657918">
    <property type="component" value="Unassembled WGS sequence"/>
</dbReference>
<evidence type="ECO:0000313" key="1">
    <source>
        <dbReference type="EMBL" id="KAF9678918.1"/>
    </source>
</evidence>
<dbReference type="AlphaFoldDB" id="A0A835K066"/>
<reference evidence="1 2" key="1">
    <citation type="submission" date="2020-10" db="EMBL/GenBank/DDBJ databases">
        <title>Plant Genome Project.</title>
        <authorList>
            <person name="Zhang R.-G."/>
        </authorList>
    </citation>
    <scope>NUCLEOTIDE SEQUENCE [LARGE SCALE GENOMIC DNA]</scope>
    <source>
        <strain evidence="1">FAFU-HL-1</strain>
        <tissue evidence="1">Leaf</tissue>
    </source>
</reference>
<sequence length="118" mass="13467">MFLLTPMECKPWRFYSPAFIGSFPSSITCHQGGGELIDGTGIVLGSANCKREILQQCIRKIIPTLRTDHYWITVKMLLLTPMEWKPWRNYSPAFIGSFPCSITCHVSPFQLVSPQKSW</sequence>
<accession>A0A835K066</accession>
<comment type="caution">
    <text evidence="1">The sequence shown here is derived from an EMBL/GenBank/DDBJ whole genome shotgun (WGS) entry which is preliminary data.</text>
</comment>
<organism evidence="1 2">
    <name type="scientific">Salix dunnii</name>
    <dbReference type="NCBI Taxonomy" id="1413687"/>
    <lineage>
        <taxon>Eukaryota</taxon>
        <taxon>Viridiplantae</taxon>
        <taxon>Streptophyta</taxon>
        <taxon>Embryophyta</taxon>
        <taxon>Tracheophyta</taxon>
        <taxon>Spermatophyta</taxon>
        <taxon>Magnoliopsida</taxon>
        <taxon>eudicotyledons</taxon>
        <taxon>Gunneridae</taxon>
        <taxon>Pentapetalae</taxon>
        <taxon>rosids</taxon>
        <taxon>fabids</taxon>
        <taxon>Malpighiales</taxon>
        <taxon>Salicaceae</taxon>
        <taxon>Saliceae</taxon>
        <taxon>Salix</taxon>
    </lineage>
</organism>
<proteinExistence type="predicted"/>